<feature type="compositionally biased region" description="Basic and acidic residues" evidence="5">
    <location>
        <begin position="31"/>
        <end position="47"/>
    </location>
</feature>
<dbReference type="InterPro" id="IPR013906">
    <property type="entry name" value="eIF3j"/>
</dbReference>
<feature type="compositionally biased region" description="Basic and acidic residues" evidence="5">
    <location>
        <begin position="60"/>
        <end position="86"/>
    </location>
</feature>
<comment type="subunit">
    <text evidence="4">Component of the eukaryotic translation initiation factor 3 (eIF-3) complex.</text>
</comment>
<evidence type="ECO:0000256" key="3">
    <source>
        <dbReference type="ARBA" id="ARBA00022917"/>
    </source>
</evidence>
<reference evidence="6" key="1">
    <citation type="submission" date="2015-11" db="EMBL/GenBank/DDBJ databases">
        <title>De novo transcriptome assembly of four potential Pierce s Disease insect vectors from Arizona vineyards.</title>
        <authorList>
            <person name="Tassone E.E."/>
        </authorList>
    </citation>
    <scope>NUCLEOTIDE SEQUENCE</scope>
</reference>
<evidence type="ECO:0000256" key="5">
    <source>
        <dbReference type="SAM" id="MobiDB-lite"/>
    </source>
</evidence>
<dbReference type="EMBL" id="GECU01014454">
    <property type="protein sequence ID" value="JAS93252.1"/>
    <property type="molecule type" value="Transcribed_RNA"/>
</dbReference>
<accession>A0A1B6J259</accession>
<comment type="subcellular location">
    <subcellularLocation>
        <location evidence="4">Cytoplasm</location>
    </subcellularLocation>
</comment>
<comment type="similarity">
    <text evidence="4">Belongs to the eIF-3 subunit J family.</text>
</comment>
<dbReference type="Gene3D" id="1.10.246.60">
    <property type="entry name" value="Eukaryotic translation initiation factor 3 like domains"/>
    <property type="match status" value="1"/>
</dbReference>
<dbReference type="PANTHER" id="PTHR21681">
    <property type="entry name" value="EUKARYOTIC TRANSLATION INITIATION FACTOR 3 SUBUNIT J"/>
    <property type="match status" value="1"/>
</dbReference>
<dbReference type="GO" id="GO:0005852">
    <property type="term" value="C:eukaryotic translation initiation factor 3 complex"/>
    <property type="evidence" value="ECO:0007669"/>
    <property type="project" value="UniProtKB-UniRule"/>
</dbReference>
<dbReference type="InterPro" id="IPR023194">
    <property type="entry name" value="eIF3-like_dom_sf"/>
</dbReference>
<comment type="function">
    <text evidence="4">Component of the eukaryotic translation initiation factor 3 (eIF-3) complex, which is involved in protein synthesis of a specialized repertoire of mRNAs and, together with other initiation factors, stimulates binding of mRNA and methionyl-tRNAi to the 40S ribosome. The eIF-3 complex specifically targets and initiates translation of a subset of mRNAs involved in cell proliferation.</text>
</comment>
<dbReference type="GO" id="GO:0003743">
    <property type="term" value="F:translation initiation factor activity"/>
    <property type="evidence" value="ECO:0007669"/>
    <property type="project" value="UniProtKB-UniRule"/>
</dbReference>
<keyword evidence="1 4" id="KW-0963">Cytoplasm</keyword>
<evidence type="ECO:0000256" key="4">
    <source>
        <dbReference type="HAMAP-Rule" id="MF_03009"/>
    </source>
</evidence>
<keyword evidence="2 4" id="KW-0396">Initiation factor</keyword>
<organism evidence="6">
    <name type="scientific">Homalodisca liturata</name>
    <dbReference type="NCBI Taxonomy" id="320908"/>
    <lineage>
        <taxon>Eukaryota</taxon>
        <taxon>Metazoa</taxon>
        <taxon>Ecdysozoa</taxon>
        <taxon>Arthropoda</taxon>
        <taxon>Hexapoda</taxon>
        <taxon>Insecta</taxon>
        <taxon>Pterygota</taxon>
        <taxon>Neoptera</taxon>
        <taxon>Paraneoptera</taxon>
        <taxon>Hemiptera</taxon>
        <taxon>Auchenorrhyncha</taxon>
        <taxon>Membracoidea</taxon>
        <taxon>Cicadellidae</taxon>
        <taxon>Cicadellinae</taxon>
        <taxon>Proconiini</taxon>
        <taxon>Homalodisca</taxon>
    </lineage>
</organism>
<evidence type="ECO:0000256" key="2">
    <source>
        <dbReference type="ARBA" id="ARBA00022540"/>
    </source>
</evidence>
<dbReference type="GO" id="GO:0001732">
    <property type="term" value="P:formation of cytoplasmic translation initiation complex"/>
    <property type="evidence" value="ECO:0007669"/>
    <property type="project" value="UniProtKB-UniRule"/>
</dbReference>
<dbReference type="GO" id="GO:0033290">
    <property type="term" value="C:eukaryotic 48S preinitiation complex"/>
    <property type="evidence" value="ECO:0007669"/>
    <property type="project" value="UniProtKB-UniRule"/>
</dbReference>
<evidence type="ECO:0000313" key="6">
    <source>
        <dbReference type="EMBL" id="JAS93252.1"/>
    </source>
</evidence>
<feature type="region of interest" description="Disordered" evidence="5">
    <location>
        <begin position="1"/>
        <end position="91"/>
    </location>
</feature>
<dbReference type="Pfam" id="PF08597">
    <property type="entry name" value="eIF3_subunit"/>
    <property type="match status" value="1"/>
</dbReference>
<dbReference type="HAMAP" id="MF_03009">
    <property type="entry name" value="eIF3j"/>
    <property type="match status" value="1"/>
</dbReference>
<dbReference type="PANTHER" id="PTHR21681:SF0">
    <property type="entry name" value="EUKARYOTIC TRANSLATION INITIATION FACTOR 3 SUBUNIT J"/>
    <property type="match status" value="1"/>
</dbReference>
<keyword evidence="3 4" id="KW-0648">Protein biosynthesis</keyword>
<gene>
    <name evidence="6" type="ORF">g.8612</name>
</gene>
<dbReference type="GO" id="GO:0016282">
    <property type="term" value="C:eukaryotic 43S preinitiation complex"/>
    <property type="evidence" value="ECO:0007669"/>
    <property type="project" value="UniProtKB-UniRule"/>
</dbReference>
<name>A0A1B6J259_9HEMI</name>
<sequence length="228" mass="26570">MDSWDSDNFEVTTPAKIVNKWEGEDEDEDVKDSWDDPEEEKKEEESSKITTAAATKKNKKSLEKKIEEKERKRKEELERRQNEKQGEMTPEELLAEKLRRQQLQEESDLLLAKQLLGSFDIPSVGLDSQEDFDKFKDEIVNKLGESTKKDYFPTFVEQLMQAMCVHLSSGDLKKLSAWINNLHIEKLKIEKGEKSKKNKGKGKAKLKLEGETDYNEFSAYTEDYDDFM</sequence>
<dbReference type="AlphaFoldDB" id="A0A1B6J259"/>
<evidence type="ECO:0000256" key="1">
    <source>
        <dbReference type="ARBA" id="ARBA00022490"/>
    </source>
</evidence>
<proteinExistence type="inferred from homology"/>
<protein>
    <recommendedName>
        <fullName evidence="4">Eukaryotic translation initiation factor 3 subunit J</fullName>
        <shortName evidence="4">eIF3j</shortName>
    </recommendedName>
</protein>